<evidence type="ECO:0000256" key="5">
    <source>
        <dbReference type="ARBA" id="ARBA00022989"/>
    </source>
</evidence>
<dbReference type="OrthoDB" id="5174895at2"/>
<organism evidence="8 9">
    <name type="scientific">Paenibacillus baekrokdamisoli</name>
    <dbReference type="NCBI Taxonomy" id="1712516"/>
    <lineage>
        <taxon>Bacteria</taxon>
        <taxon>Bacillati</taxon>
        <taxon>Bacillota</taxon>
        <taxon>Bacilli</taxon>
        <taxon>Bacillales</taxon>
        <taxon>Paenibacillaceae</taxon>
        <taxon>Paenibacillus</taxon>
    </lineage>
</organism>
<sequence>MSTTQKKLYSYYFILPAAVLYIVLFIVPTFSSFYFSLTRWTLFDFEFIGLDNFVQLFKEESLAIGFKNTVIYTVVSVFFKVVLGLGLAMLLNKGLKTQSFLRAVFFFPSIISSVAIGLIFNALMYPTTGLINNTLRAIGLDGLARNWLTDPSIVIYSVSFVEVWKYLGICIVIFIAGLQAIPKHYYEAISIDGANRFEKFRYITLPLIRPALNSVIILSLIGGIRSFEIVYVMTQGGPGYASDLLSTVIYKQFAEGYYGLATAGNVLLFAAATLIVFPLYTYLTKREVEY</sequence>
<dbReference type="EMBL" id="AP019308">
    <property type="protein sequence ID" value="BBH21539.1"/>
    <property type="molecule type" value="Genomic_DNA"/>
</dbReference>
<dbReference type="InterPro" id="IPR051393">
    <property type="entry name" value="ABC_transporter_permease"/>
</dbReference>
<keyword evidence="5 7" id="KW-1133">Transmembrane helix</keyword>
<comment type="subcellular location">
    <subcellularLocation>
        <location evidence="1 7">Cell membrane</location>
        <topology evidence="1 7">Multi-pass membrane protein</topology>
    </subcellularLocation>
</comment>
<keyword evidence="6 7" id="KW-0472">Membrane</keyword>
<reference evidence="8 9" key="1">
    <citation type="submission" date="2018-11" db="EMBL/GenBank/DDBJ databases">
        <title>Complete genome sequence of Paenibacillus baekrokdamisoli strain KCTC 33723.</title>
        <authorList>
            <person name="Kang S.W."/>
            <person name="Lee K.C."/>
            <person name="Kim K.K."/>
            <person name="Kim J.S."/>
            <person name="Kim D.S."/>
            <person name="Ko S.H."/>
            <person name="Yang S.H."/>
            <person name="Lee J.S."/>
        </authorList>
    </citation>
    <scope>NUCLEOTIDE SEQUENCE [LARGE SCALE GENOMIC DNA]</scope>
    <source>
        <strain evidence="8 9">KCTC 33723</strain>
    </source>
</reference>
<evidence type="ECO:0000313" key="8">
    <source>
        <dbReference type="EMBL" id="BBH21539.1"/>
    </source>
</evidence>
<evidence type="ECO:0000256" key="6">
    <source>
        <dbReference type="ARBA" id="ARBA00023136"/>
    </source>
</evidence>
<protein>
    <submittedName>
        <fullName evidence="8">ABC transporter permease</fullName>
    </submittedName>
</protein>
<feature type="transmembrane region" description="Helical" evidence="7">
    <location>
        <begin position="103"/>
        <end position="125"/>
    </location>
</feature>
<feature type="transmembrane region" description="Helical" evidence="7">
    <location>
        <begin position="70"/>
        <end position="91"/>
    </location>
</feature>
<dbReference type="RefSeq" id="WP_125658193.1">
    <property type="nucleotide sequence ID" value="NZ_AP019308.1"/>
</dbReference>
<evidence type="ECO:0000256" key="1">
    <source>
        <dbReference type="ARBA" id="ARBA00004651"/>
    </source>
</evidence>
<dbReference type="AlphaFoldDB" id="A0A3G9JF06"/>
<dbReference type="Pfam" id="PF00528">
    <property type="entry name" value="BPD_transp_1"/>
    <property type="match status" value="1"/>
</dbReference>
<dbReference type="PROSITE" id="PS50928">
    <property type="entry name" value="ABC_TM1"/>
    <property type="match status" value="1"/>
</dbReference>
<dbReference type="InterPro" id="IPR035906">
    <property type="entry name" value="MetI-like_sf"/>
</dbReference>
<dbReference type="PANTHER" id="PTHR30193">
    <property type="entry name" value="ABC TRANSPORTER PERMEASE PROTEIN"/>
    <property type="match status" value="1"/>
</dbReference>
<evidence type="ECO:0000256" key="3">
    <source>
        <dbReference type="ARBA" id="ARBA00022475"/>
    </source>
</evidence>
<name>A0A3G9JF06_9BACL</name>
<accession>A0A3G9JF06</accession>
<keyword evidence="2 7" id="KW-0813">Transport</keyword>
<feature type="transmembrane region" description="Helical" evidence="7">
    <location>
        <begin position="202"/>
        <end position="224"/>
    </location>
</feature>
<evidence type="ECO:0000256" key="4">
    <source>
        <dbReference type="ARBA" id="ARBA00022692"/>
    </source>
</evidence>
<keyword evidence="3" id="KW-1003">Cell membrane</keyword>
<dbReference type="PANTHER" id="PTHR30193:SF37">
    <property type="entry name" value="INNER MEMBRANE ABC TRANSPORTER PERMEASE PROTEIN YCJO"/>
    <property type="match status" value="1"/>
</dbReference>
<gene>
    <name evidence="8" type="ORF">Back11_28840</name>
</gene>
<dbReference type="InterPro" id="IPR000515">
    <property type="entry name" value="MetI-like"/>
</dbReference>
<dbReference type="KEGG" id="pbk:Back11_28840"/>
<dbReference type="Proteomes" id="UP000275368">
    <property type="component" value="Chromosome"/>
</dbReference>
<keyword evidence="4 7" id="KW-0812">Transmembrane</keyword>
<keyword evidence="9" id="KW-1185">Reference proteome</keyword>
<feature type="transmembrane region" description="Helical" evidence="7">
    <location>
        <begin position="12"/>
        <end position="35"/>
    </location>
</feature>
<dbReference type="GO" id="GO:0055085">
    <property type="term" value="P:transmembrane transport"/>
    <property type="evidence" value="ECO:0007669"/>
    <property type="project" value="InterPro"/>
</dbReference>
<feature type="transmembrane region" description="Helical" evidence="7">
    <location>
        <begin position="163"/>
        <end position="181"/>
    </location>
</feature>
<evidence type="ECO:0000256" key="2">
    <source>
        <dbReference type="ARBA" id="ARBA00022448"/>
    </source>
</evidence>
<evidence type="ECO:0000313" key="9">
    <source>
        <dbReference type="Proteomes" id="UP000275368"/>
    </source>
</evidence>
<dbReference type="CDD" id="cd06261">
    <property type="entry name" value="TM_PBP2"/>
    <property type="match status" value="1"/>
</dbReference>
<dbReference type="GO" id="GO:0005886">
    <property type="term" value="C:plasma membrane"/>
    <property type="evidence" value="ECO:0007669"/>
    <property type="project" value="UniProtKB-SubCell"/>
</dbReference>
<dbReference type="SUPFAM" id="SSF161098">
    <property type="entry name" value="MetI-like"/>
    <property type="match status" value="1"/>
</dbReference>
<feature type="transmembrane region" description="Helical" evidence="7">
    <location>
        <begin position="257"/>
        <end position="283"/>
    </location>
</feature>
<comment type="similarity">
    <text evidence="7">Belongs to the binding-protein-dependent transport system permease family.</text>
</comment>
<dbReference type="Gene3D" id="1.10.3720.10">
    <property type="entry name" value="MetI-like"/>
    <property type="match status" value="1"/>
</dbReference>
<evidence type="ECO:0000256" key="7">
    <source>
        <dbReference type="RuleBase" id="RU363032"/>
    </source>
</evidence>
<proteinExistence type="inferred from homology"/>